<dbReference type="PANTHER" id="PTHR11616:SF321">
    <property type="entry name" value="SODIUM-DEPENDENT NUTRIENT AMINO ACID TRANSPORTER 1-RELATED"/>
    <property type="match status" value="1"/>
</dbReference>
<dbReference type="Proteomes" id="UP000030746">
    <property type="component" value="Unassembled WGS sequence"/>
</dbReference>
<evidence type="ECO:0000256" key="8">
    <source>
        <dbReference type="PIRSR" id="PIRSR600175-1"/>
    </source>
</evidence>
<reference evidence="12 13" key="1">
    <citation type="journal article" date="2013" name="Nature">
        <title>Insights into bilaterian evolution from three spiralian genomes.</title>
        <authorList>
            <person name="Simakov O."/>
            <person name="Marletaz F."/>
            <person name="Cho S.J."/>
            <person name="Edsinger-Gonzales E."/>
            <person name="Havlak P."/>
            <person name="Hellsten U."/>
            <person name="Kuo D.H."/>
            <person name="Larsson T."/>
            <person name="Lv J."/>
            <person name="Arendt D."/>
            <person name="Savage R."/>
            <person name="Osoegawa K."/>
            <person name="de Jong P."/>
            <person name="Grimwood J."/>
            <person name="Chapman J.A."/>
            <person name="Shapiro H."/>
            <person name="Aerts A."/>
            <person name="Otillar R.P."/>
            <person name="Terry A.Y."/>
            <person name="Boore J.L."/>
            <person name="Grigoriev I.V."/>
            <person name="Lindberg D.R."/>
            <person name="Seaver E.C."/>
            <person name="Weisblat D.A."/>
            <person name="Putnam N.H."/>
            <person name="Rokhsar D.S."/>
        </authorList>
    </citation>
    <scope>NUCLEOTIDE SEQUENCE [LARGE SCALE GENOMIC DNA]</scope>
</reference>
<keyword evidence="8" id="KW-0915">Sodium</keyword>
<keyword evidence="13" id="KW-1185">Reference proteome</keyword>
<evidence type="ECO:0000256" key="2">
    <source>
        <dbReference type="ARBA" id="ARBA00006459"/>
    </source>
</evidence>
<feature type="transmembrane region" description="Helical" evidence="11">
    <location>
        <begin position="87"/>
        <end position="114"/>
    </location>
</feature>
<keyword evidence="6 11" id="KW-0472">Membrane</keyword>
<dbReference type="GO" id="GO:0015179">
    <property type="term" value="F:L-amino acid transmembrane transporter activity"/>
    <property type="evidence" value="ECO:0007669"/>
    <property type="project" value="TreeGrafter"/>
</dbReference>
<evidence type="ECO:0000256" key="6">
    <source>
        <dbReference type="ARBA" id="ARBA00023136"/>
    </source>
</evidence>
<feature type="transmembrane region" description="Helical" evidence="11">
    <location>
        <begin position="417"/>
        <end position="441"/>
    </location>
</feature>
<feature type="transmembrane region" description="Helical" evidence="11">
    <location>
        <begin position="12"/>
        <end position="30"/>
    </location>
</feature>
<accession>V4AS92</accession>
<evidence type="ECO:0000256" key="9">
    <source>
        <dbReference type="PIRSR" id="PIRSR600175-2"/>
    </source>
</evidence>
<gene>
    <name evidence="12" type="ORF">LOTGIDRAFT_173444</name>
</gene>
<dbReference type="InterPro" id="IPR037272">
    <property type="entry name" value="SNS_sf"/>
</dbReference>
<dbReference type="OMA" id="WRNAFRI"/>
<dbReference type="GO" id="GO:0005886">
    <property type="term" value="C:plasma membrane"/>
    <property type="evidence" value="ECO:0007669"/>
    <property type="project" value="TreeGrafter"/>
</dbReference>
<feature type="transmembrane region" description="Helical" evidence="11">
    <location>
        <begin position="246"/>
        <end position="267"/>
    </location>
</feature>
<name>V4AS92_LOTGI</name>
<keyword evidence="4 10" id="KW-0812">Transmembrane</keyword>
<protein>
    <recommendedName>
        <fullName evidence="10">Transporter</fullName>
    </recommendedName>
</protein>
<dbReference type="PROSITE" id="PS50267">
    <property type="entry name" value="NA_NEUROTRAN_SYMP_3"/>
    <property type="match status" value="1"/>
</dbReference>
<feature type="transmembrane region" description="Helical" evidence="11">
    <location>
        <begin position="338"/>
        <end position="361"/>
    </location>
</feature>
<evidence type="ECO:0000256" key="3">
    <source>
        <dbReference type="ARBA" id="ARBA00022448"/>
    </source>
</evidence>
<evidence type="ECO:0000256" key="1">
    <source>
        <dbReference type="ARBA" id="ARBA00004141"/>
    </source>
</evidence>
<dbReference type="PRINTS" id="PR00176">
    <property type="entry name" value="NANEUSMPORT"/>
</dbReference>
<evidence type="ECO:0000313" key="12">
    <source>
        <dbReference type="EMBL" id="ESP00138.1"/>
    </source>
</evidence>
<keyword evidence="9" id="KW-1015">Disulfide bond</keyword>
<dbReference type="GO" id="GO:0089718">
    <property type="term" value="P:amino acid import across plasma membrane"/>
    <property type="evidence" value="ECO:0007669"/>
    <property type="project" value="TreeGrafter"/>
</dbReference>
<feature type="transmembrane region" description="Helical" evidence="11">
    <location>
        <begin position="42"/>
        <end position="66"/>
    </location>
</feature>
<dbReference type="KEGG" id="lgi:LOTGIDRAFT_173444"/>
<evidence type="ECO:0000256" key="7">
    <source>
        <dbReference type="ARBA" id="ARBA00023180"/>
    </source>
</evidence>
<keyword evidence="7" id="KW-0325">Glycoprotein</keyword>
<feature type="binding site" evidence="8">
    <location>
        <position position="24"/>
    </location>
    <ligand>
        <name>Na(+)</name>
        <dbReference type="ChEBI" id="CHEBI:29101"/>
        <label>1</label>
    </ligand>
</feature>
<keyword evidence="10" id="KW-0769">Symport</keyword>
<evidence type="ECO:0000256" key="4">
    <source>
        <dbReference type="ARBA" id="ARBA00022692"/>
    </source>
</evidence>
<dbReference type="GeneID" id="20242377"/>
<dbReference type="CTD" id="20242377"/>
<dbReference type="InterPro" id="IPR000175">
    <property type="entry name" value="Na/ntran_symport"/>
</dbReference>
<dbReference type="PANTHER" id="PTHR11616">
    <property type="entry name" value="SODIUM/CHLORIDE DEPENDENT TRANSPORTER"/>
    <property type="match status" value="1"/>
</dbReference>
<evidence type="ECO:0000256" key="5">
    <source>
        <dbReference type="ARBA" id="ARBA00022989"/>
    </source>
</evidence>
<feature type="transmembrane region" description="Helical" evidence="11">
    <location>
        <begin position="217"/>
        <end position="237"/>
    </location>
</feature>
<feature type="transmembrane region" description="Helical" evidence="11">
    <location>
        <begin position="279"/>
        <end position="300"/>
    </location>
</feature>
<evidence type="ECO:0000256" key="11">
    <source>
        <dbReference type="SAM" id="Phobius"/>
    </source>
</evidence>
<dbReference type="OrthoDB" id="6150485at2759"/>
<dbReference type="EMBL" id="KB200846">
    <property type="protein sequence ID" value="ESP00138.1"/>
    <property type="molecule type" value="Genomic_DNA"/>
</dbReference>
<organism evidence="12 13">
    <name type="scientific">Lottia gigantea</name>
    <name type="common">Giant owl limpet</name>
    <dbReference type="NCBI Taxonomy" id="225164"/>
    <lineage>
        <taxon>Eukaryota</taxon>
        <taxon>Metazoa</taxon>
        <taxon>Spiralia</taxon>
        <taxon>Lophotrochozoa</taxon>
        <taxon>Mollusca</taxon>
        <taxon>Gastropoda</taxon>
        <taxon>Patellogastropoda</taxon>
        <taxon>Lottioidea</taxon>
        <taxon>Lottiidae</taxon>
        <taxon>Lottia</taxon>
    </lineage>
</organism>
<proteinExistence type="inferred from homology"/>
<dbReference type="GO" id="GO:0046872">
    <property type="term" value="F:metal ion binding"/>
    <property type="evidence" value="ECO:0007669"/>
    <property type="project" value="UniProtKB-KW"/>
</dbReference>
<keyword evidence="3 10" id="KW-0813">Transport</keyword>
<feature type="binding site" evidence="8">
    <location>
        <position position="28"/>
    </location>
    <ligand>
        <name>Na(+)</name>
        <dbReference type="ChEBI" id="CHEBI:29101"/>
        <label>1</label>
    </ligand>
</feature>
<keyword evidence="5 11" id="KW-1133">Transmembrane helix</keyword>
<dbReference type="PROSITE" id="PS00610">
    <property type="entry name" value="NA_NEUROTRAN_SYMP_1"/>
    <property type="match status" value="1"/>
</dbReference>
<dbReference type="Pfam" id="PF00209">
    <property type="entry name" value="SNF"/>
    <property type="match status" value="2"/>
</dbReference>
<dbReference type="AlphaFoldDB" id="V4AS92"/>
<feature type="disulfide bond" evidence="9">
    <location>
        <begin position="126"/>
        <end position="135"/>
    </location>
</feature>
<feature type="binding site" evidence="8">
    <location>
        <position position="286"/>
    </location>
    <ligand>
        <name>Na(+)</name>
        <dbReference type="ChEBI" id="CHEBI:29101"/>
        <label>1</label>
    </ligand>
</feature>
<comment type="subcellular location">
    <subcellularLocation>
        <location evidence="1">Membrane</location>
        <topology evidence="1">Multi-pass membrane protein</topology>
    </subcellularLocation>
</comment>
<evidence type="ECO:0000313" key="13">
    <source>
        <dbReference type="Proteomes" id="UP000030746"/>
    </source>
</evidence>
<keyword evidence="8" id="KW-0479">Metal-binding</keyword>
<comment type="similarity">
    <text evidence="2 10">Belongs to the sodium:neurotransmitter symporter (SNF) (TC 2.A.22) family.</text>
</comment>
<sequence length="477" mass="53818">METPKRMQWKGKCDFILSLIGYGVGLGNIWRFPYLCAKNGGAVFLIPYAVFMVLVAFPLIFLELSLGQYSGKSAFGVWDICPAVRGIGLAMTGISVICCLYYNTILAWILYYLFNSFKSPLPWVGCDNWWNTDDCYVKDISGNSTTNNVTSFDYLNTNNVTSFDYLNIINRTASTLHTMMNNTVHPDNTTKIYAPTEEFWNLNVLRISSGFEDIGSIQWHLVLALALAWLFIYICVFKGVESVGKVVYVTATMPYILITIILIRALTLPGAIDGVWLQAMMQMFFSVGMGWGGFITMASYNKFNNNVLRVGGTYNGYSDVLFNCRVGGIYIFQVVDWYVAAVTAFLVTIIECIVIGWIYGTERFYNDLEVMLGNRPSRIFKILWKFITPAILAAVLLTTLTQYTLPTYGDYQYPVSAGILGWFIALITALPIPIWMMKAIIESKGSLKERIKGSLQANKHWGPLEKKYVEANTESYF</sequence>
<dbReference type="RefSeq" id="XP_009049174.1">
    <property type="nucleotide sequence ID" value="XM_009050926.1"/>
</dbReference>
<feature type="binding site" evidence="8">
    <location>
        <position position="21"/>
    </location>
    <ligand>
        <name>Na(+)</name>
        <dbReference type="ChEBI" id="CHEBI:29101"/>
        <label>1</label>
    </ligand>
</feature>
<evidence type="ECO:0000256" key="10">
    <source>
        <dbReference type="RuleBase" id="RU003732"/>
    </source>
</evidence>
<dbReference type="SUPFAM" id="SSF161070">
    <property type="entry name" value="SNF-like"/>
    <property type="match status" value="1"/>
</dbReference>
<dbReference type="GO" id="GO:0005283">
    <property type="term" value="F:amino acid:sodium symporter activity"/>
    <property type="evidence" value="ECO:0007669"/>
    <property type="project" value="TreeGrafter"/>
</dbReference>
<feature type="transmembrane region" description="Helical" evidence="11">
    <location>
        <begin position="382"/>
        <end position="405"/>
    </location>
</feature>
<dbReference type="HOGENOM" id="CLU_006855_9_6_1"/>
<feature type="transmembrane region" description="Helical" evidence="11">
    <location>
        <begin position="312"/>
        <end position="332"/>
    </location>
</feature>